<dbReference type="EMBL" id="BMAW01054757">
    <property type="protein sequence ID" value="GFS97827.1"/>
    <property type="molecule type" value="Genomic_DNA"/>
</dbReference>
<name>A0A8X6N7K3_NEPPI</name>
<dbReference type="CDD" id="cd00054">
    <property type="entry name" value="EGF_CA"/>
    <property type="match status" value="1"/>
</dbReference>
<reference evidence="10" key="1">
    <citation type="submission" date="2020-08" db="EMBL/GenBank/DDBJ databases">
        <title>Multicomponent nature underlies the extraordinary mechanical properties of spider dragline silk.</title>
        <authorList>
            <person name="Kono N."/>
            <person name="Nakamura H."/>
            <person name="Mori M."/>
            <person name="Yoshida Y."/>
            <person name="Ohtoshi R."/>
            <person name="Malay A.D."/>
            <person name="Moran D.A.P."/>
            <person name="Tomita M."/>
            <person name="Numata K."/>
            <person name="Arakawa K."/>
        </authorList>
    </citation>
    <scope>NUCLEOTIDE SEQUENCE</scope>
</reference>
<feature type="disulfide bond" evidence="6">
    <location>
        <begin position="36"/>
        <end position="46"/>
    </location>
</feature>
<dbReference type="PANTHER" id="PTHR12916">
    <property type="entry name" value="CYTOCHROME C OXIDASE POLYPEPTIDE VIC-2"/>
    <property type="match status" value="1"/>
</dbReference>
<dbReference type="InterPro" id="IPR018097">
    <property type="entry name" value="EGF_Ca-bd_CS"/>
</dbReference>
<comment type="caution">
    <text evidence="10">The sequence shown here is derived from an EMBL/GenBank/DDBJ whole genome shotgun (WGS) entry which is preliminary data.</text>
</comment>
<gene>
    <name evidence="10" type="primary">EYS</name>
    <name evidence="10" type="ORF">NPIL_208671</name>
    <name evidence="9" type="ORF">NPIL_252271</name>
</gene>
<dbReference type="PROSITE" id="PS50026">
    <property type="entry name" value="EGF_3"/>
    <property type="match status" value="2"/>
</dbReference>
<evidence type="ECO:0000313" key="10">
    <source>
        <dbReference type="EMBL" id="GFS97827.1"/>
    </source>
</evidence>
<dbReference type="Gene3D" id="2.10.25.10">
    <property type="entry name" value="Laminin"/>
    <property type="match status" value="2"/>
</dbReference>
<dbReference type="AlphaFoldDB" id="A0A8X6N7K3"/>
<dbReference type="Pfam" id="PF00008">
    <property type="entry name" value="EGF"/>
    <property type="match status" value="2"/>
</dbReference>
<dbReference type="InterPro" id="IPR000742">
    <property type="entry name" value="EGF"/>
</dbReference>
<dbReference type="PANTHER" id="PTHR12916:SF4">
    <property type="entry name" value="UNINFLATABLE, ISOFORM C"/>
    <property type="match status" value="1"/>
</dbReference>
<feature type="chain" id="PRO_5036658697" evidence="7">
    <location>
        <begin position="23"/>
        <end position="107"/>
    </location>
</feature>
<dbReference type="EMBL" id="BMAW01005436">
    <property type="protein sequence ID" value="GFS94111.1"/>
    <property type="molecule type" value="Genomic_DNA"/>
</dbReference>
<dbReference type="SMART" id="SM00179">
    <property type="entry name" value="EGF_CA"/>
    <property type="match status" value="2"/>
</dbReference>
<dbReference type="SUPFAM" id="SSF57196">
    <property type="entry name" value="EGF/Laminin"/>
    <property type="match status" value="2"/>
</dbReference>
<keyword evidence="11" id="KW-1185">Reference proteome</keyword>
<protein>
    <submittedName>
        <fullName evidence="10">Protein eyes shut</fullName>
    </submittedName>
</protein>
<keyword evidence="5" id="KW-0325">Glycoprotein</keyword>
<evidence type="ECO:0000256" key="3">
    <source>
        <dbReference type="ARBA" id="ARBA00022737"/>
    </source>
</evidence>
<keyword evidence="4 6" id="KW-1015">Disulfide bond</keyword>
<dbReference type="PROSITE" id="PS01187">
    <property type="entry name" value="EGF_CA"/>
    <property type="match status" value="1"/>
</dbReference>
<evidence type="ECO:0000313" key="11">
    <source>
        <dbReference type="Proteomes" id="UP000887013"/>
    </source>
</evidence>
<dbReference type="GO" id="GO:0007219">
    <property type="term" value="P:Notch signaling pathway"/>
    <property type="evidence" value="ECO:0007669"/>
    <property type="project" value="TreeGrafter"/>
</dbReference>
<comment type="caution">
    <text evidence="6">Lacks conserved residue(s) required for the propagation of feature annotation.</text>
</comment>
<evidence type="ECO:0000256" key="5">
    <source>
        <dbReference type="ARBA" id="ARBA00023180"/>
    </source>
</evidence>
<feature type="signal peptide" evidence="7">
    <location>
        <begin position="1"/>
        <end position="22"/>
    </location>
</feature>
<dbReference type="GO" id="GO:0005509">
    <property type="term" value="F:calcium ion binding"/>
    <property type="evidence" value="ECO:0007669"/>
    <property type="project" value="InterPro"/>
</dbReference>
<evidence type="ECO:0000259" key="8">
    <source>
        <dbReference type="PROSITE" id="PS50026"/>
    </source>
</evidence>
<dbReference type="InterPro" id="IPR000152">
    <property type="entry name" value="EGF-type_Asp/Asn_hydroxyl_site"/>
</dbReference>
<keyword evidence="1 6" id="KW-0245">EGF-like domain</keyword>
<dbReference type="PROSITE" id="PS01186">
    <property type="entry name" value="EGF_2"/>
    <property type="match status" value="1"/>
</dbReference>
<dbReference type="PRINTS" id="PR00010">
    <property type="entry name" value="EGFBLOOD"/>
</dbReference>
<dbReference type="PROSITE" id="PS00022">
    <property type="entry name" value="EGF_1"/>
    <property type="match status" value="1"/>
</dbReference>
<dbReference type="GO" id="GO:0005112">
    <property type="term" value="F:Notch binding"/>
    <property type="evidence" value="ECO:0007669"/>
    <property type="project" value="TreeGrafter"/>
</dbReference>
<proteinExistence type="predicted"/>
<dbReference type="InterPro" id="IPR001881">
    <property type="entry name" value="EGF-like_Ca-bd_dom"/>
</dbReference>
<dbReference type="Proteomes" id="UP000887013">
    <property type="component" value="Unassembled WGS sequence"/>
</dbReference>
<evidence type="ECO:0000256" key="2">
    <source>
        <dbReference type="ARBA" id="ARBA00022729"/>
    </source>
</evidence>
<evidence type="ECO:0000256" key="1">
    <source>
        <dbReference type="ARBA" id="ARBA00022536"/>
    </source>
</evidence>
<dbReference type="SMART" id="SM00181">
    <property type="entry name" value="EGF"/>
    <property type="match status" value="2"/>
</dbReference>
<dbReference type="PROSITE" id="PS00010">
    <property type="entry name" value="ASX_HYDROXYL"/>
    <property type="match status" value="1"/>
</dbReference>
<feature type="domain" description="EGF-like" evidence="8">
    <location>
        <begin position="32"/>
        <end position="68"/>
    </location>
</feature>
<feature type="disulfide bond" evidence="6">
    <location>
        <begin position="58"/>
        <end position="67"/>
    </location>
</feature>
<accession>A0A8X6N7K3</accession>
<dbReference type="OrthoDB" id="6406940at2759"/>
<evidence type="ECO:0000256" key="4">
    <source>
        <dbReference type="ARBA" id="ARBA00023157"/>
    </source>
</evidence>
<sequence length="107" mass="11496">MTSFLYHSLNACFCLWLNVVSASENQALKAELPGSCITQPCVHGICIDTASGGHQCFCQNGYTGLNCQTNYDDCRSEPCINGGSCIDGIDDFTCICNQGFTGIHLSK</sequence>
<evidence type="ECO:0000256" key="6">
    <source>
        <dbReference type="PROSITE-ProRule" id="PRU00076"/>
    </source>
</evidence>
<evidence type="ECO:0000313" key="9">
    <source>
        <dbReference type="EMBL" id="GFS94111.1"/>
    </source>
</evidence>
<dbReference type="FunFam" id="2.10.25.10:FF:000472">
    <property type="entry name" value="Uncharacterized protein, isoform A"/>
    <property type="match status" value="1"/>
</dbReference>
<keyword evidence="3" id="KW-0677">Repeat</keyword>
<organism evidence="10 11">
    <name type="scientific">Nephila pilipes</name>
    <name type="common">Giant wood spider</name>
    <name type="synonym">Nephila maculata</name>
    <dbReference type="NCBI Taxonomy" id="299642"/>
    <lineage>
        <taxon>Eukaryota</taxon>
        <taxon>Metazoa</taxon>
        <taxon>Ecdysozoa</taxon>
        <taxon>Arthropoda</taxon>
        <taxon>Chelicerata</taxon>
        <taxon>Arachnida</taxon>
        <taxon>Araneae</taxon>
        <taxon>Araneomorphae</taxon>
        <taxon>Entelegynae</taxon>
        <taxon>Araneoidea</taxon>
        <taxon>Nephilidae</taxon>
        <taxon>Nephila</taxon>
    </lineage>
</organism>
<evidence type="ECO:0000256" key="7">
    <source>
        <dbReference type="SAM" id="SignalP"/>
    </source>
</evidence>
<feature type="domain" description="EGF-like" evidence="8">
    <location>
        <begin position="70"/>
        <end position="106"/>
    </location>
</feature>
<keyword evidence="2 7" id="KW-0732">Signal</keyword>